<dbReference type="EMBL" id="ML119654">
    <property type="protein sequence ID" value="RPA85240.1"/>
    <property type="molecule type" value="Genomic_DNA"/>
</dbReference>
<feature type="region of interest" description="Disordered" evidence="1">
    <location>
        <begin position="532"/>
        <end position="555"/>
    </location>
</feature>
<dbReference type="AlphaFoldDB" id="A0A3N4IM77"/>
<accession>A0A3N4IM77</accession>
<protein>
    <recommendedName>
        <fullName evidence="2">ZW10 C-terminal helical domain-containing protein</fullName>
    </recommendedName>
</protein>
<dbReference type="GO" id="GO:1990423">
    <property type="term" value="C:RZZ complex"/>
    <property type="evidence" value="ECO:0007669"/>
    <property type="project" value="TreeGrafter"/>
</dbReference>
<keyword evidence="4" id="KW-1185">Reference proteome</keyword>
<dbReference type="InterPro" id="IPR055148">
    <property type="entry name" value="ZW10_C_2"/>
</dbReference>
<feature type="compositionally biased region" description="Acidic residues" evidence="1">
    <location>
        <begin position="486"/>
        <end position="495"/>
    </location>
</feature>
<dbReference type="GO" id="GO:0006888">
    <property type="term" value="P:endoplasmic reticulum to Golgi vesicle-mediated transport"/>
    <property type="evidence" value="ECO:0007669"/>
    <property type="project" value="TreeGrafter"/>
</dbReference>
<dbReference type="Pfam" id="PF22766">
    <property type="entry name" value="ZW10_C2"/>
    <property type="match status" value="1"/>
</dbReference>
<feature type="domain" description="ZW10 C-terminal helical" evidence="2">
    <location>
        <begin position="705"/>
        <end position="841"/>
    </location>
</feature>
<dbReference type="InterPro" id="IPR046362">
    <property type="entry name" value="Zw10/DSL1_C_sf"/>
</dbReference>
<organism evidence="3 4">
    <name type="scientific">Ascobolus immersus RN42</name>
    <dbReference type="NCBI Taxonomy" id="1160509"/>
    <lineage>
        <taxon>Eukaryota</taxon>
        <taxon>Fungi</taxon>
        <taxon>Dikarya</taxon>
        <taxon>Ascomycota</taxon>
        <taxon>Pezizomycotina</taxon>
        <taxon>Pezizomycetes</taxon>
        <taxon>Pezizales</taxon>
        <taxon>Ascobolaceae</taxon>
        <taxon>Ascobolus</taxon>
    </lineage>
</organism>
<evidence type="ECO:0000313" key="4">
    <source>
        <dbReference type="Proteomes" id="UP000275078"/>
    </source>
</evidence>
<feature type="compositionally biased region" description="Basic and acidic residues" evidence="1">
    <location>
        <begin position="496"/>
        <end position="505"/>
    </location>
</feature>
<feature type="compositionally biased region" description="Basic and acidic residues" evidence="1">
    <location>
        <begin position="445"/>
        <end position="467"/>
    </location>
</feature>
<dbReference type="OrthoDB" id="534815at2759"/>
<evidence type="ECO:0000259" key="2">
    <source>
        <dbReference type="Pfam" id="PF22766"/>
    </source>
</evidence>
<dbReference type="Gene3D" id="1.10.357.150">
    <property type="match status" value="1"/>
</dbReference>
<dbReference type="GO" id="GO:0007094">
    <property type="term" value="P:mitotic spindle assembly checkpoint signaling"/>
    <property type="evidence" value="ECO:0007669"/>
    <property type="project" value="TreeGrafter"/>
</dbReference>
<dbReference type="STRING" id="1160509.A0A3N4IM77"/>
<name>A0A3N4IM77_ASCIM</name>
<sequence>MVDPTNTAIAAPPRELAKAIVQSTLDGVYPESDQVALSDLDYSSLPTILNTLKEKRNDLTDEVIQTSRNNGPEIESWIGHLSRLKQDIEASKVRARSILQANDQTKPLEDALQNARYHRDFLKKEVDYSGNLLAILVKLKDIKEAFNAVEESLNSGELVQAIEKLEVADAEVNAIRSWEDSIFAVHLLRVKGDQIRAKIERFVEEGAEELVNIRKESGLGVIYITERVRVDGVPVEVSGKEIVEAMMKLGTFESEVAAWSRRIERRFLKRVLKKDGKAYRFVQEGDAVRLRPVSDIHVDDLLNDLRMLLDFLNTRLPSCTTNSIARALTSTIESGLTEEFLPPRLPTGLEEVKQFEAIVRSAEGFAQYITASGWATSENHLSEWCKRAGKVWLTKRKADILNAARTEIREGVQNMIVVEEEYLEDKESDLEGFDESWEADWALQESDKEGHRQETEKAKPSKPDNHLLPELGEEDDVSGWGLGDDLGLDDDEESEEKPQAKERRPSTTGGEDEWGAWGEDLDLDDIDVQEEPKKPVQAVQTSSPKTSKKQAHAPVPRSTIQMFTATSASQGLFEVIQNVLAEAKELKTNPSYQSTSIASAAATLNSLPNLIISTFRALSSIYYQGTLSSPMLLCNDIRNLLRLLNPLAEEVPSLKSSITSLESLSKRTYNQTITAEKTVLHDLLDSAQGFQYCTTSPNMEACRDAIDTITGRLQSIETQFRSVLPPSVYKQAFIDTLLASVAERLTNDILDIEDVSEDESHTLADMIGELEDTFSHLEEQNKTRDWGRMIALRKMLNGTMAEIMAMLNEGMLEDWDAAELKDVIRALFADSDMRRWVMEQIDHWGRNKVGGHG</sequence>
<feature type="region of interest" description="Disordered" evidence="1">
    <location>
        <begin position="444"/>
        <end position="517"/>
    </location>
</feature>
<gene>
    <name evidence="3" type="ORF">BJ508DRAFT_373624</name>
</gene>
<evidence type="ECO:0000313" key="3">
    <source>
        <dbReference type="EMBL" id="RPA85240.1"/>
    </source>
</evidence>
<dbReference type="GO" id="GO:0005737">
    <property type="term" value="C:cytoplasm"/>
    <property type="evidence" value="ECO:0007669"/>
    <property type="project" value="GOC"/>
</dbReference>
<reference evidence="3 4" key="1">
    <citation type="journal article" date="2018" name="Nat. Ecol. Evol.">
        <title>Pezizomycetes genomes reveal the molecular basis of ectomycorrhizal truffle lifestyle.</title>
        <authorList>
            <person name="Murat C."/>
            <person name="Payen T."/>
            <person name="Noel B."/>
            <person name="Kuo A."/>
            <person name="Morin E."/>
            <person name="Chen J."/>
            <person name="Kohler A."/>
            <person name="Krizsan K."/>
            <person name="Balestrini R."/>
            <person name="Da Silva C."/>
            <person name="Montanini B."/>
            <person name="Hainaut M."/>
            <person name="Levati E."/>
            <person name="Barry K.W."/>
            <person name="Belfiori B."/>
            <person name="Cichocki N."/>
            <person name="Clum A."/>
            <person name="Dockter R.B."/>
            <person name="Fauchery L."/>
            <person name="Guy J."/>
            <person name="Iotti M."/>
            <person name="Le Tacon F."/>
            <person name="Lindquist E.A."/>
            <person name="Lipzen A."/>
            <person name="Malagnac F."/>
            <person name="Mello A."/>
            <person name="Molinier V."/>
            <person name="Miyauchi S."/>
            <person name="Poulain J."/>
            <person name="Riccioni C."/>
            <person name="Rubini A."/>
            <person name="Sitrit Y."/>
            <person name="Splivallo R."/>
            <person name="Traeger S."/>
            <person name="Wang M."/>
            <person name="Zifcakova L."/>
            <person name="Wipf D."/>
            <person name="Zambonelli A."/>
            <person name="Paolocci F."/>
            <person name="Nowrousian M."/>
            <person name="Ottonello S."/>
            <person name="Baldrian P."/>
            <person name="Spatafora J.W."/>
            <person name="Henrissat B."/>
            <person name="Nagy L.G."/>
            <person name="Aury J.M."/>
            <person name="Wincker P."/>
            <person name="Grigoriev I.V."/>
            <person name="Bonfante P."/>
            <person name="Martin F.M."/>
        </authorList>
    </citation>
    <scope>NUCLEOTIDE SEQUENCE [LARGE SCALE GENOMIC DNA]</scope>
    <source>
        <strain evidence="3 4">RN42</strain>
    </source>
</reference>
<dbReference type="Proteomes" id="UP000275078">
    <property type="component" value="Unassembled WGS sequence"/>
</dbReference>
<evidence type="ECO:0000256" key="1">
    <source>
        <dbReference type="SAM" id="MobiDB-lite"/>
    </source>
</evidence>
<proteinExistence type="predicted"/>
<dbReference type="PANTHER" id="PTHR12205">
    <property type="entry name" value="CENTROMERE/KINETOCHORE PROTEIN ZW10"/>
    <property type="match status" value="1"/>
</dbReference>
<dbReference type="PANTHER" id="PTHR12205:SF0">
    <property type="entry name" value="CENTROMERE_KINETOCHORE PROTEIN ZW10 HOMOLOG"/>
    <property type="match status" value="1"/>
</dbReference>